<dbReference type="AlphaFoldDB" id="A0A314UQY6"/>
<organism evidence="1 2">
    <name type="scientific">Prunus yedoensis var. nudiflora</name>
    <dbReference type="NCBI Taxonomy" id="2094558"/>
    <lineage>
        <taxon>Eukaryota</taxon>
        <taxon>Viridiplantae</taxon>
        <taxon>Streptophyta</taxon>
        <taxon>Embryophyta</taxon>
        <taxon>Tracheophyta</taxon>
        <taxon>Spermatophyta</taxon>
        <taxon>Magnoliopsida</taxon>
        <taxon>eudicotyledons</taxon>
        <taxon>Gunneridae</taxon>
        <taxon>Pentapetalae</taxon>
        <taxon>rosids</taxon>
        <taxon>fabids</taxon>
        <taxon>Rosales</taxon>
        <taxon>Rosaceae</taxon>
        <taxon>Amygdaloideae</taxon>
        <taxon>Amygdaleae</taxon>
        <taxon>Prunus</taxon>
    </lineage>
</organism>
<evidence type="ECO:0000313" key="2">
    <source>
        <dbReference type="Proteomes" id="UP000250321"/>
    </source>
</evidence>
<accession>A0A314UQY6</accession>
<sequence length="67" mass="7400">MQQVCRFATTLSIYREGSGPPPENLYPALKEAYAKDNWAVPAESTANFPRPQTSTSTALFQSYTLSV</sequence>
<gene>
    <name evidence="1" type="ORF">Pyn_39925</name>
</gene>
<evidence type="ECO:0000313" key="1">
    <source>
        <dbReference type="EMBL" id="PQM37169.1"/>
    </source>
</evidence>
<dbReference type="EMBL" id="PJQY01003478">
    <property type="protein sequence ID" value="PQM37169.1"/>
    <property type="molecule type" value="Genomic_DNA"/>
</dbReference>
<proteinExistence type="predicted"/>
<reference evidence="1 2" key="1">
    <citation type="submission" date="2018-02" db="EMBL/GenBank/DDBJ databases">
        <title>Draft genome of wild Prunus yedoensis var. nudiflora.</title>
        <authorList>
            <person name="Baek S."/>
            <person name="Kim J.-H."/>
            <person name="Choi K."/>
            <person name="Kim G.-B."/>
            <person name="Cho A."/>
            <person name="Jang H."/>
            <person name="Shin C.-H."/>
            <person name="Yu H.-J."/>
            <person name="Mun J.-H."/>
        </authorList>
    </citation>
    <scope>NUCLEOTIDE SEQUENCE [LARGE SCALE GENOMIC DNA]</scope>
    <source>
        <strain evidence="2">cv. Jeju island</strain>
        <tissue evidence="1">Leaf</tissue>
    </source>
</reference>
<protein>
    <submittedName>
        <fullName evidence="1">Uncharacterized protein</fullName>
    </submittedName>
</protein>
<comment type="caution">
    <text evidence="1">The sequence shown here is derived from an EMBL/GenBank/DDBJ whole genome shotgun (WGS) entry which is preliminary data.</text>
</comment>
<dbReference type="Proteomes" id="UP000250321">
    <property type="component" value="Unassembled WGS sequence"/>
</dbReference>
<name>A0A314UQY6_PRUYE</name>
<keyword evidence="2" id="KW-1185">Reference proteome</keyword>